<feature type="coiled-coil region" evidence="1">
    <location>
        <begin position="104"/>
        <end position="131"/>
    </location>
</feature>
<keyword evidence="3" id="KW-1185">Reference proteome</keyword>
<reference evidence="2 3" key="1">
    <citation type="journal article" date="2018" name="Mol. Plant">
        <title>The genome of Artemisia annua provides insight into the evolution of Asteraceae family and artemisinin biosynthesis.</title>
        <authorList>
            <person name="Shen Q."/>
            <person name="Zhang L."/>
            <person name="Liao Z."/>
            <person name="Wang S."/>
            <person name="Yan T."/>
            <person name="Shi P."/>
            <person name="Liu M."/>
            <person name="Fu X."/>
            <person name="Pan Q."/>
            <person name="Wang Y."/>
            <person name="Lv Z."/>
            <person name="Lu X."/>
            <person name="Zhang F."/>
            <person name="Jiang W."/>
            <person name="Ma Y."/>
            <person name="Chen M."/>
            <person name="Hao X."/>
            <person name="Li L."/>
            <person name="Tang Y."/>
            <person name="Lv G."/>
            <person name="Zhou Y."/>
            <person name="Sun X."/>
            <person name="Brodelius P.E."/>
            <person name="Rose J.K.C."/>
            <person name="Tang K."/>
        </authorList>
    </citation>
    <scope>NUCLEOTIDE SEQUENCE [LARGE SCALE GENOMIC DNA]</scope>
    <source>
        <strain evidence="3">cv. Huhao1</strain>
        <tissue evidence="2">Leaf</tissue>
    </source>
</reference>
<dbReference type="InterPro" id="IPR004320">
    <property type="entry name" value="BPS1_pln"/>
</dbReference>
<proteinExistence type="predicted"/>
<feature type="coiled-coil region" evidence="1">
    <location>
        <begin position="233"/>
        <end position="260"/>
    </location>
</feature>
<evidence type="ECO:0000256" key="1">
    <source>
        <dbReference type="SAM" id="Coils"/>
    </source>
</evidence>
<gene>
    <name evidence="2" type="ORF">CTI12_AA371100</name>
</gene>
<name>A0A2U1MKB5_ARTAN</name>
<dbReference type="GO" id="GO:0048364">
    <property type="term" value="P:root development"/>
    <property type="evidence" value="ECO:0007669"/>
    <property type="project" value="InterPro"/>
</dbReference>
<protein>
    <submittedName>
        <fullName evidence="2">Uncharacterized protein</fullName>
    </submittedName>
</protein>
<dbReference type="PANTHER" id="PTHR33070">
    <property type="entry name" value="OS06G0725500 PROTEIN"/>
    <property type="match status" value="1"/>
</dbReference>
<dbReference type="EMBL" id="PKPP01005050">
    <property type="protein sequence ID" value="PWA61666.1"/>
    <property type="molecule type" value="Genomic_DNA"/>
</dbReference>
<dbReference type="PANTHER" id="PTHR33070:SF109">
    <property type="entry name" value="DOMAIN PROTEIN, PUTATIVE (DUF241)-RELATED"/>
    <property type="match status" value="1"/>
</dbReference>
<dbReference type="AlphaFoldDB" id="A0A2U1MKB5"/>
<evidence type="ECO:0000313" key="3">
    <source>
        <dbReference type="Proteomes" id="UP000245207"/>
    </source>
</evidence>
<dbReference type="Pfam" id="PF03087">
    <property type="entry name" value="BPS1"/>
    <property type="match status" value="2"/>
</dbReference>
<accession>A0A2U1MKB5</accession>
<dbReference type="OrthoDB" id="1701699at2759"/>
<dbReference type="Proteomes" id="UP000245207">
    <property type="component" value="Unassembled WGS sequence"/>
</dbReference>
<dbReference type="GO" id="GO:0048367">
    <property type="term" value="P:shoot system development"/>
    <property type="evidence" value="ECO:0007669"/>
    <property type="project" value="InterPro"/>
</dbReference>
<dbReference type="STRING" id="35608.A0A2U1MKB5"/>
<sequence length="275" mass="31014">MGVFSIPTSRKHVRSTTMPCQSHPSADRIDKVLNKVKTWESSLSLSNPSADIVCKVLSEITGLYECFDDLVKTSLLHISSNSSNRTQKYKDLLLDISGMFLDICSNATDVLSQTKQKLRDLECDLRRNSRSSMQSILAKYIFLRNKLKKDVKGSLAVFREVNASSTVIFRLLLVFLATPLTKKRPNGRRSVVSRILSNSKVVPEEQADTNENEFQCLDAALLTYIGCEKQEFIKIVQKKLETIEASLEGINSQLELMSRRQIAARASLLNMVSRY</sequence>
<keyword evidence="1" id="KW-0175">Coiled coil</keyword>
<comment type="caution">
    <text evidence="2">The sequence shown here is derived from an EMBL/GenBank/DDBJ whole genome shotgun (WGS) entry which is preliminary data.</text>
</comment>
<evidence type="ECO:0000313" key="2">
    <source>
        <dbReference type="EMBL" id="PWA61666.1"/>
    </source>
</evidence>
<organism evidence="2 3">
    <name type="scientific">Artemisia annua</name>
    <name type="common">Sweet wormwood</name>
    <dbReference type="NCBI Taxonomy" id="35608"/>
    <lineage>
        <taxon>Eukaryota</taxon>
        <taxon>Viridiplantae</taxon>
        <taxon>Streptophyta</taxon>
        <taxon>Embryophyta</taxon>
        <taxon>Tracheophyta</taxon>
        <taxon>Spermatophyta</taxon>
        <taxon>Magnoliopsida</taxon>
        <taxon>eudicotyledons</taxon>
        <taxon>Gunneridae</taxon>
        <taxon>Pentapetalae</taxon>
        <taxon>asterids</taxon>
        <taxon>campanulids</taxon>
        <taxon>Asterales</taxon>
        <taxon>Asteraceae</taxon>
        <taxon>Asteroideae</taxon>
        <taxon>Anthemideae</taxon>
        <taxon>Artemisiinae</taxon>
        <taxon>Artemisia</taxon>
    </lineage>
</organism>